<dbReference type="EMBL" id="FOME01000023">
    <property type="protein sequence ID" value="SFF24095.1"/>
    <property type="molecule type" value="Genomic_DNA"/>
</dbReference>
<dbReference type="EMBL" id="FNVB01000016">
    <property type="protein sequence ID" value="SEG97865.1"/>
    <property type="molecule type" value="Genomic_DNA"/>
</dbReference>
<dbReference type="Proteomes" id="UP000236729">
    <property type="component" value="Unassembled WGS sequence"/>
</dbReference>
<feature type="transmembrane region" description="Helical" evidence="1">
    <location>
        <begin position="171"/>
        <end position="189"/>
    </location>
</feature>
<reference evidence="4 5" key="1">
    <citation type="submission" date="2016-10" db="EMBL/GenBank/DDBJ databases">
        <authorList>
            <person name="Varghese N."/>
            <person name="Submissions S."/>
        </authorList>
    </citation>
    <scope>NUCLEOTIDE SEQUENCE [LARGE SCALE GENOMIC DNA]</scope>
    <source>
        <strain evidence="5">ATCC 20501</strain>
        <strain evidence="3 4">CGMCC 4.3529</strain>
    </source>
</reference>
<dbReference type="Proteomes" id="UP000199690">
    <property type="component" value="Unassembled WGS sequence"/>
</dbReference>
<evidence type="ECO:0000313" key="2">
    <source>
        <dbReference type="EMBL" id="SEG97865.1"/>
    </source>
</evidence>
<feature type="transmembrane region" description="Helical" evidence="1">
    <location>
        <begin position="370"/>
        <end position="391"/>
    </location>
</feature>
<sequence length="846" mass="93732">MTEATTGQGIPVAQLPNRLGRRWVRRSRLEKIPDQPVVHLLRENDPGRLVDQLSGHLGSVVPHVVLDVGGTPAETQRGKSVQIRKLLDRAALGLRDADSWPRIGKLRFRRYALLSWLLKKNMQPTNLSRAPHSDTRHLLREYLSSRRPSRTQQEEQLETQGWELAAQNLPWYLYLLSLVFFPVYYGWWVRKGRVARWFMRQRYLSPGESADFPSFAQRLITTPSRWENAEQVRKLLVHAFLADLADSYSRRLRWKWVPKDCYPVLLLRNLRDDSVGKMLVRLINDVRNETGVPDPLLVIGSGSEPLDDSDTPSAPVTLETWHETLQEARRKRSNTAWYVTLRVTDEPPATDDDPGVSLGQTSLPLKRSKLLRHVPIALGVLLLLGGGAAYYQQYQHHCGRSVWPWTNTDLWMADAECVGIADADYRFSSGVRDDNLRDRLDKAQESINAQNEEAAKKTGLPHITIIYFSTLTGVDADSTTLDGVAAELEGLAKAQEYSRRNNQAAIRIVIANGGARMGHADEVAAHIVEYAAQSVPENPGDERALADNPPVVSVVGLGGSWEGTKRAIRTLGGNGLSMVATVPSADELPHLSRLYYQVGPTNSWQAEIVAQHIRNQGVDQVTVYSPDKDLYSENLAQVIENQPGIEAKRSDTVSAENLHCSPDSLVFFAGRADKFGDFRTTVQETCTAPGSMPRIMAGDDTTKYLFDNDLPAGFALDYIDFTGHRVQGGAEGVVGRGMLAYDAVGLVRQAVKKTLEGQEPSGTQLNGQAVWYGIVQLSQNPGGIGAISGRLDYRSPTGQLQQVPNRKAISVMRVVGTAPGDPARKSNAQVLMYCGDPREQIGQCPP</sequence>
<dbReference type="SUPFAM" id="SSF53822">
    <property type="entry name" value="Periplasmic binding protein-like I"/>
    <property type="match status" value="1"/>
</dbReference>
<evidence type="ECO:0000313" key="5">
    <source>
        <dbReference type="Proteomes" id="UP000236729"/>
    </source>
</evidence>
<keyword evidence="1" id="KW-1133">Transmembrane helix</keyword>
<dbReference type="RefSeq" id="WP_093358742.1">
    <property type="nucleotide sequence ID" value="NZ_FNVB01000016.1"/>
</dbReference>
<evidence type="ECO:0000256" key="1">
    <source>
        <dbReference type="SAM" id="Phobius"/>
    </source>
</evidence>
<evidence type="ECO:0008006" key="6">
    <source>
        <dbReference type="Google" id="ProtNLM"/>
    </source>
</evidence>
<accession>A0A1I2H1W9</accession>
<organism evidence="2 5">
    <name type="scientific">Saccharopolyspora kobensis</name>
    <dbReference type="NCBI Taxonomy" id="146035"/>
    <lineage>
        <taxon>Bacteria</taxon>
        <taxon>Bacillati</taxon>
        <taxon>Actinomycetota</taxon>
        <taxon>Actinomycetes</taxon>
        <taxon>Pseudonocardiales</taxon>
        <taxon>Pseudonocardiaceae</taxon>
        <taxon>Saccharopolyspora</taxon>
    </lineage>
</organism>
<reference evidence="2" key="2">
    <citation type="submission" date="2016-10" db="EMBL/GenBank/DDBJ databases">
        <authorList>
            <person name="de Groot N.N."/>
        </authorList>
    </citation>
    <scope>NUCLEOTIDE SEQUENCE [LARGE SCALE GENOMIC DNA]</scope>
    <source>
        <strain evidence="2">ATCC 20501</strain>
    </source>
</reference>
<dbReference type="InterPro" id="IPR028082">
    <property type="entry name" value="Peripla_BP_I"/>
</dbReference>
<accession>A0A1H6ELU1</accession>
<keyword evidence="1" id="KW-0812">Transmembrane</keyword>
<dbReference type="AlphaFoldDB" id="A0A1H6ELU1"/>
<protein>
    <recommendedName>
        <fullName evidence="6">ABC-type branched-subunit amino acid transport system substrate-binding protein</fullName>
    </recommendedName>
</protein>
<dbReference type="SMR" id="A0A1H6ELU1"/>
<name>A0A1H6ELU1_9PSEU</name>
<evidence type="ECO:0000313" key="3">
    <source>
        <dbReference type="EMBL" id="SFF24095.1"/>
    </source>
</evidence>
<keyword evidence="4" id="KW-1185">Reference proteome</keyword>
<evidence type="ECO:0000313" key="4">
    <source>
        <dbReference type="Proteomes" id="UP000199690"/>
    </source>
</evidence>
<dbReference type="Gene3D" id="3.40.50.2300">
    <property type="match status" value="2"/>
</dbReference>
<keyword evidence="1" id="KW-0472">Membrane</keyword>
<gene>
    <name evidence="2" type="ORF">SAMN02982929_06912</name>
    <name evidence="3" type="ORF">SAMN05216506_12330</name>
</gene>
<proteinExistence type="predicted"/>